<gene>
    <name evidence="1" type="ORF">OKA05_12160</name>
</gene>
<evidence type="ECO:0000313" key="1">
    <source>
        <dbReference type="EMBL" id="MCW1923310.1"/>
    </source>
</evidence>
<proteinExistence type="predicted"/>
<reference evidence="1 2" key="1">
    <citation type="submission" date="2022-10" db="EMBL/GenBank/DDBJ databases">
        <title>Luteolibacter arcticus strain CCTCC AB 2014275, whole genome shotgun sequencing project.</title>
        <authorList>
            <person name="Zhao G."/>
            <person name="Shen L."/>
        </authorList>
    </citation>
    <scope>NUCLEOTIDE SEQUENCE [LARGE SCALE GENOMIC DNA]</scope>
    <source>
        <strain evidence="1 2">CCTCC AB 2014275</strain>
    </source>
</reference>
<accession>A0ABT3GIG5</accession>
<dbReference type="EMBL" id="JAPDDT010000004">
    <property type="protein sequence ID" value="MCW1923310.1"/>
    <property type="molecule type" value="Genomic_DNA"/>
</dbReference>
<protein>
    <submittedName>
        <fullName evidence="1">Uncharacterized protein</fullName>
    </submittedName>
</protein>
<sequence length="73" mass="8003">MSEQDIQTLESQFPAISGRAFAAARQRVLASGQSVLQTEGSRLVREYPDGRKEVVKHIEPPILVKSGTILTIP</sequence>
<keyword evidence="2" id="KW-1185">Reference proteome</keyword>
<comment type="caution">
    <text evidence="1">The sequence shown here is derived from an EMBL/GenBank/DDBJ whole genome shotgun (WGS) entry which is preliminary data.</text>
</comment>
<organism evidence="1 2">
    <name type="scientific">Luteolibacter arcticus</name>
    <dbReference type="NCBI Taxonomy" id="1581411"/>
    <lineage>
        <taxon>Bacteria</taxon>
        <taxon>Pseudomonadati</taxon>
        <taxon>Verrucomicrobiota</taxon>
        <taxon>Verrucomicrobiia</taxon>
        <taxon>Verrucomicrobiales</taxon>
        <taxon>Verrucomicrobiaceae</taxon>
        <taxon>Luteolibacter</taxon>
    </lineage>
</organism>
<evidence type="ECO:0000313" key="2">
    <source>
        <dbReference type="Proteomes" id="UP001320876"/>
    </source>
</evidence>
<dbReference type="RefSeq" id="WP_264487415.1">
    <property type="nucleotide sequence ID" value="NZ_JAPDDT010000004.1"/>
</dbReference>
<dbReference type="Proteomes" id="UP001320876">
    <property type="component" value="Unassembled WGS sequence"/>
</dbReference>
<name>A0ABT3GIG5_9BACT</name>